<keyword evidence="1" id="KW-0472">Membrane</keyword>
<reference evidence="2 3" key="1">
    <citation type="submission" date="2023-01" db="EMBL/GenBank/DDBJ databases">
        <title>Novel species of the genus Asticcacaulis isolated from rivers.</title>
        <authorList>
            <person name="Lu H."/>
        </authorList>
    </citation>
    <scope>NUCLEOTIDE SEQUENCE [LARGE SCALE GENOMIC DNA]</scope>
    <source>
        <strain evidence="2 3">BYS171W</strain>
    </source>
</reference>
<keyword evidence="1" id="KW-0812">Transmembrane</keyword>
<name>A0ABT5HU64_9CAUL</name>
<dbReference type="Proteomes" id="UP001214854">
    <property type="component" value="Unassembled WGS sequence"/>
</dbReference>
<feature type="transmembrane region" description="Helical" evidence="1">
    <location>
        <begin position="36"/>
        <end position="55"/>
    </location>
</feature>
<organism evidence="2 3">
    <name type="scientific">Asticcacaulis aquaticus</name>
    <dbReference type="NCBI Taxonomy" id="2984212"/>
    <lineage>
        <taxon>Bacteria</taxon>
        <taxon>Pseudomonadati</taxon>
        <taxon>Pseudomonadota</taxon>
        <taxon>Alphaproteobacteria</taxon>
        <taxon>Caulobacterales</taxon>
        <taxon>Caulobacteraceae</taxon>
        <taxon>Asticcacaulis</taxon>
    </lineage>
</organism>
<sequence length="67" mass="7766">MSFAQKLLLPRKIMIAAWVMVATLWLAIAVEHFSAVQTLPFVKTVFFYLLLDYVWASLSREWSNSES</sequence>
<evidence type="ECO:0000256" key="1">
    <source>
        <dbReference type="SAM" id="Phobius"/>
    </source>
</evidence>
<evidence type="ECO:0000313" key="2">
    <source>
        <dbReference type="EMBL" id="MDC7683611.1"/>
    </source>
</evidence>
<proteinExistence type="predicted"/>
<accession>A0ABT5HU64</accession>
<keyword evidence="1" id="KW-1133">Transmembrane helix</keyword>
<gene>
    <name evidence="2" type="ORF">PQU92_10005</name>
</gene>
<feature type="transmembrane region" description="Helical" evidence="1">
    <location>
        <begin position="12"/>
        <end position="30"/>
    </location>
</feature>
<comment type="caution">
    <text evidence="2">The sequence shown here is derived from an EMBL/GenBank/DDBJ whole genome shotgun (WGS) entry which is preliminary data.</text>
</comment>
<protein>
    <submittedName>
        <fullName evidence="2">Uncharacterized protein</fullName>
    </submittedName>
</protein>
<evidence type="ECO:0000313" key="3">
    <source>
        <dbReference type="Proteomes" id="UP001214854"/>
    </source>
</evidence>
<dbReference type="RefSeq" id="WP_272748080.1">
    <property type="nucleotide sequence ID" value="NZ_JAQQKX010000007.1"/>
</dbReference>
<dbReference type="EMBL" id="JAQQKX010000007">
    <property type="protein sequence ID" value="MDC7683611.1"/>
    <property type="molecule type" value="Genomic_DNA"/>
</dbReference>
<keyword evidence="3" id="KW-1185">Reference proteome</keyword>